<dbReference type="GO" id="GO:0071978">
    <property type="term" value="P:bacterial-type flagellum-dependent swarming motility"/>
    <property type="evidence" value="ECO:0007669"/>
    <property type="project" value="TreeGrafter"/>
</dbReference>
<keyword evidence="12" id="KW-1185">Reference proteome</keyword>
<comment type="similarity">
    <text evidence="3 10">Belongs to the FliL family.</text>
</comment>
<evidence type="ECO:0000256" key="6">
    <source>
        <dbReference type="ARBA" id="ARBA00022692"/>
    </source>
</evidence>
<evidence type="ECO:0000313" key="12">
    <source>
        <dbReference type="Proteomes" id="UP000494216"/>
    </source>
</evidence>
<comment type="caution">
    <text evidence="11">The sequence shown here is derived from an EMBL/GenBank/DDBJ whole genome shotgun (WGS) entry which is preliminary data.</text>
</comment>
<evidence type="ECO:0000256" key="3">
    <source>
        <dbReference type="ARBA" id="ARBA00008281"/>
    </source>
</evidence>
<evidence type="ECO:0000256" key="5">
    <source>
        <dbReference type="ARBA" id="ARBA00022500"/>
    </source>
</evidence>
<reference evidence="11 12" key="1">
    <citation type="submission" date="2020-02" db="EMBL/GenBank/DDBJ databases">
        <authorList>
            <person name="Hogendoorn C."/>
        </authorList>
    </citation>
    <scope>NUCLEOTIDE SEQUENCE [LARGE SCALE GENOMIC DNA]</scope>
    <source>
        <strain evidence="11">METHB21</strain>
    </source>
</reference>
<keyword evidence="7 10" id="KW-0283">Flagellar rotation</keyword>
<keyword evidence="9 10" id="KW-0472">Membrane</keyword>
<dbReference type="GO" id="GO:0006935">
    <property type="term" value="P:chemotaxis"/>
    <property type="evidence" value="ECO:0007669"/>
    <property type="project" value="UniProtKB-KW"/>
</dbReference>
<keyword evidence="11" id="KW-0969">Cilium</keyword>
<evidence type="ECO:0000256" key="1">
    <source>
        <dbReference type="ARBA" id="ARBA00002254"/>
    </source>
</evidence>
<keyword evidence="11" id="KW-0282">Flagellum</keyword>
<dbReference type="Pfam" id="PF03748">
    <property type="entry name" value="FliL"/>
    <property type="match status" value="1"/>
</dbReference>
<comment type="function">
    <text evidence="1 10">Controls the rotational direction of flagella during chemotaxis.</text>
</comment>
<dbReference type="PANTHER" id="PTHR35091:SF2">
    <property type="entry name" value="FLAGELLAR PROTEIN FLIL"/>
    <property type="match status" value="1"/>
</dbReference>
<sequence length="129" mass="14627">MRLLVLLLGIIFIPALAVAEEKPSGAAIEYLQMSPKFTVNLEEPGKYLMINVQLLVEGADAVEKVKKHLPALRHELIMLYSGRSMETLQAPQQREALRQETFKAFKRVLEKYENSDGFKGVFFTEFLVG</sequence>
<accession>A0A8S0WD19</accession>
<keyword evidence="10" id="KW-0997">Cell inner membrane</keyword>
<dbReference type="Proteomes" id="UP000494216">
    <property type="component" value="Unassembled WGS sequence"/>
</dbReference>
<evidence type="ECO:0000313" key="11">
    <source>
        <dbReference type="EMBL" id="CAA9892915.1"/>
    </source>
</evidence>
<dbReference type="GO" id="GO:0009425">
    <property type="term" value="C:bacterial-type flagellum basal body"/>
    <property type="evidence" value="ECO:0007669"/>
    <property type="project" value="InterPro"/>
</dbReference>
<dbReference type="GO" id="GO:0005886">
    <property type="term" value="C:plasma membrane"/>
    <property type="evidence" value="ECO:0007669"/>
    <property type="project" value="UniProtKB-SubCell"/>
</dbReference>
<proteinExistence type="inferred from homology"/>
<keyword evidence="11" id="KW-0966">Cell projection</keyword>
<evidence type="ECO:0000256" key="8">
    <source>
        <dbReference type="ARBA" id="ARBA00022989"/>
    </source>
</evidence>
<organism evidence="11 12">
    <name type="scientific">Candidatus Methylobacter favarea</name>
    <dbReference type="NCBI Taxonomy" id="2707345"/>
    <lineage>
        <taxon>Bacteria</taxon>
        <taxon>Pseudomonadati</taxon>
        <taxon>Pseudomonadota</taxon>
        <taxon>Gammaproteobacteria</taxon>
        <taxon>Methylococcales</taxon>
        <taxon>Methylococcaceae</taxon>
        <taxon>Methylobacter</taxon>
    </lineage>
</organism>
<protein>
    <recommendedName>
        <fullName evidence="10">Flagellar protein FliL</fullName>
    </recommendedName>
</protein>
<evidence type="ECO:0000256" key="10">
    <source>
        <dbReference type="RuleBase" id="RU364125"/>
    </source>
</evidence>
<evidence type="ECO:0000256" key="4">
    <source>
        <dbReference type="ARBA" id="ARBA00022475"/>
    </source>
</evidence>
<keyword evidence="6" id="KW-0812">Transmembrane</keyword>
<name>A0A8S0WD19_9GAMM</name>
<keyword evidence="4" id="KW-1003">Cell membrane</keyword>
<dbReference type="EMBL" id="CADCXN010000124">
    <property type="protein sequence ID" value="CAA9892915.1"/>
    <property type="molecule type" value="Genomic_DNA"/>
</dbReference>
<evidence type="ECO:0000256" key="9">
    <source>
        <dbReference type="ARBA" id="ARBA00023136"/>
    </source>
</evidence>
<keyword evidence="5 10" id="KW-0145">Chemotaxis</keyword>
<dbReference type="RefSeq" id="WP_174627618.1">
    <property type="nucleotide sequence ID" value="NZ_CADCXN010000124.1"/>
</dbReference>
<comment type="subcellular location">
    <subcellularLocation>
        <location evidence="10">Cell inner membrane</location>
    </subcellularLocation>
    <subcellularLocation>
        <location evidence="2">Cell membrane</location>
        <topology evidence="2">Single-pass membrane protein</topology>
    </subcellularLocation>
</comment>
<dbReference type="AlphaFoldDB" id="A0A8S0WD19"/>
<keyword evidence="8" id="KW-1133">Transmembrane helix</keyword>
<evidence type="ECO:0000256" key="2">
    <source>
        <dbReference type="ARBA" id="ARBA00004162"/>
    </source>
</evidence>
<dbReference type="PANTHER" id="PTHR35091">
    <property type="entry name" value="FLAGELLAR PROTEIN FLIL"/>
    <property type="match status" value="1"/>
</dbReference>
<evidence type="ECO:0000256" key="7">
    <source>
        <dbReference type="ARBA" id="ARBA00022779"/>
    </source>
</evidence>
<dbReference type="InterPro" id="IPR005503">
    <property type="entry name" value="FliL"/>
</dbReference>
<gene>
    <name evidence="11" type="ORF">METHB2_90022</name>
</gene>